<gene>
    <name evidence="2" type="ORF">IM811_007625</name>
</gene>
<protein>
    <submittedName>
        <fullName evidence="2">Uncharacterized protein</fullName>
    </submittedName>
</protein>
<comment type="caution">
    <text evidence="2">The sequence shown here is derived from an EMBL/GenBank/DDBJ whole genome shotgun (WGS) entry which is preliminary data.</text>
</comment>
<organism evidence="2 3">
    <name type="scientific">Bionectria ochroleuca</name>
    <name type="common">Gliocladium roseum</name>
    <dbReference type="NCBI Taxonomy" id="29856"/>
    <lineage>
        <taxon>Eukaryota</taxon>
        <taxon>Fungi</taxon>
        <taxon>Dikarya</taxon>
        <taxon>Ascomycota</taxon>
        <taxon>Pezizomycotina</taxon>
        <taxon>Sordariomycetes</taxon>
        <taxon>Hypocreomycetidae</taxon>
        <taxon>Hypocreales</taxon>
        <taxon>Bionectriaceae</taxon>
        <taxon>Clonostachys</taxon>
    </lineage>
</organism>
<dbReference type="Proteomes" id="UP000616885">
    <property type="component" value="Unassembled WGS sequence"/>
</dbReference>
<proteinExistence type="predicted"/>
<sequence length="99" mass="10695">MSTTPPRSSSPARSAPGSPKAGPPTSPRRPAVVPPAQKSGNTRMELPPDAYVSDTQKSRFALRGTKFNTEGKPAQIAVNQYRLKSLNYDGKIHQYDVSV</sequence>
<evidence type="ECO:0000313" key="3">
    <source>
        <dbReference type="Proteomes" id="UP000616885"/>
    </source>
</evidence>
<accession>A0A8H7NIM4</accession>
<feature type="compositionally biased region" description="Low complexity" evidence="1">
    <location>
        <begin position="1"/>
        <end position="20"/>
    </location>
</feature>
<reference evidence="2" key="1">
    <citation type="submission" date="2020-10" db="EMBL/GenBank/DDBJ databases">
        <title>High-Quality Genome Resource of Clonostachys rosea strain S41 by Oxford Nanopore Long-Read Sequencing.</title>
        <authorList>
            <person name="Wang H."/>
        </authorList>
    </citation>
    <scope>NUCLEOTIDE SEQUENCE</scope>
    <source>
        <strain evidence="2">S41</strain>
    </source>
</reference>
<evidence type="ECO:0000313" key="2">
    <source>
        <dbReference type="EMBL" id="KAF9756681.1"/>
    </source>
</evidence>
<name>A0A8H7NIM4_BIOOC</name>
<dbReference type="EMBL" id="JADCTT010000002">
    <property type="protein sequence ID" value="KAF9756681.1"/>
    <property type="molecule type" value="Genomic_DNA"/>
</dbReference>
<evidence type="ECO:0000256" key="1">
    <source>
        <dbReference type="SAM" id="MobiDB-lite"/>
    </source>
</evidence>
<feature type="region of interest" description="Disordered" evidence="1">
    <location>
        <begin position="1"/>
        <end position="55"/>
    </location>
</feature>
<dbReference type="AlphaFoldDB" id="A0A8H7NIM4"/>